<sequence length="269" mass="30284">MYDLPDLNRFVEVRPGLYRCTIIWPVAPGVAVPVSTFLVKGDVPHDWVLIDSGAPMQVETLLKAIDQVLTHEQDSIRFICITHAHIDHTGAAPALLEKYPGSKAVIHEDEKPFICDGKSFRSCTSDTWTFTLLKHFSHESNVKLPQDRTLTLRDGDKWEFEHVLKLIETQGHTPGSVSFLHIPSRSLMVGDAIMNIAAYPMLSKIPCISGPMAMSTCHWGNAMKAIEKITTLKEEVDTVFPAHDYNSDGIHIQKVHEFHFRPRAFEKTC</sequence>
<name>A0A9P5S0J2_9FUNG</name>
<dbReference type="AlphaFoldDB" id="A0A9P5S0J2"/>
<dbReference type="EMBL" id="JAAAUQ010000396">
    <property type="protein sequence ID" value="KAF9150645.1"/>
    <property type="molecule type" value="Genomic_DNA"/>
</dbReference>
<dbReference type="SMART" id="SM00849">
    <property type="entry name" value="Lactamase_B"/>
    <property type="match status" value="1"/>
</dbReference>
<dbReference type="OrthoDB" id="515692at2759"/>
<accession>A0A9P5S0J2</accession>
<dbReference type="PANTHER" id="PTHR42951">
    <property type="entry name" value="METALLO-BETA-LACTAMASE DOMAIN-CONTAINING"/>
    <property type="match status" value="1"/>
</dbReference>
<evidence type="ECO:0000259" key="1">
    <source>
        <dbReference type="SMART" id="SM00849"/>
    </source>
</evidence>
<gene>
    <name evidence="2" type="ORF">BG015_007528</name>
</gene>
<keyword evidence="3" id="KW-1185">Reference proteome</keyword>
<proteinExistence type="predicted"/>
<dbReference type="PANTHER" id="PTHR42951:SF4">
    <property type="entry name" value="ACYL-COENZYME A THIOESTERASE MBLAC2"/>
    <property type="match status" value="1"/>
</dbReference>
<protein>
    <recommendedName>
        <fullName evidence="1">Metallo-beta-lactamase domain-containing protein</fullName>
    </recommendedName>
</protein>
<dbReference type="InterPro" id="IPR001279">
    <property type="entry name" value="Metallo-B-lactamas"/>
</dbReference>
<dbReference type="Gene3D" id="3.60.15.10">
    <property type="entry name" value="Ribonuclease Z/Hydroxyacylglutathione hydrolase-like"/>
    <property type="match status" value="1"/>
</dbReference>
<dbReference type="Pfam" id="PF00753">
    <property type="entry name" value="Lactamase_B"/>
    <property type="match status" value="1"/>
</dbReference>
<dbReference type="InterPro" id="IPR050855">
    <property type="entry name" value="NDM-1-like"/>
</dbReference>
<reference evidence="2" key="1">
    <citation type="journal article" date="2020" name="Fungal Divers.">
        <title>Resolving the Mortierellaceae phylogeny through synthesis of multi-gene phylogenetics and phylogenomics.</title>
        <authorList>
            <person name="Vandepol N."/>
            <person name="Liber J."/>
            <person name="Desiro A."/>
            <person name="Na H."/>
            <person name="Kennedy M."/>
            <person name="Barry K."/>
            <person name="Grigoriev I.V."/>
            <person name="Miller A.N."/>
            <person name="O'Donnell K."/>
            <person name="Stajich J.E."/>
            <person name="Bonito G."/>
        </authorList>
    </citation>
    <scope>NUCLEOTIDE SEQUENCE</scope>
    <source>
        <strain evidence="2">NRRL 6426</strain>
    </source>
</reference>
<evidence type="ECO:0000313" key="3">
    <source>
        <dbReference type="Proteomes" id="UP000748756"/>
    </source>
</evidence>
<feature type="domain" description="Metallo-beta-lactamase" evidence="1">
    <location>
        <begin position="33"/>
        <end position="243"/>
    </location>
</feature>
<evidence type="ECO:0000313" key="2">
    <source>
        <dbReference type="EMBL" id="KAF9150645.1"/>
    </source>
</evidence>
<comment type="caution">
    <text evidence="2">The sequence shown here is derived from an EMBL/GenBank/DDBJ whole genome shotgun (WGS) entry which is preliminary data.</text>
</comment>
<dbReference type="SUPFAM" id="SSF56281">
    <property type="entry name" value="Metallo-hydrolase/oxidoreductase"/>
    <property type="match status" value="1"/>
</dbReference>
<dbReference type="InterPro" id="IPR036866">
    <property type="entry name" value="RibonucZ/Hydroxyglut_hydro"/>
</dbReference>
<dbReference type="Proteomes" id="UP000748756">
    <property type="component" value="Unassembled WGS sequence"/>
</dbReference>
<organism evidence="2 3">
    <name type="scientific">Linnemannia schmuckeri</name>
    <dbReference type="NCBI Taxonomy" id="64567"/>
    <lineage>
        <taxon>Eukaryota</taxon>
        <taxon>Fungi</taxon>
        <taxon>Fungi incertae sedis</taxon>
        <taxon>Mucoromycota</taxon>
        <taxon>Mortierellomycotina</taxon>
        <taxon>Mortierellomycetes</taxon>
        <taxon>Mortierellales</taxon>
        <taxon>Mortierellaceae</taxon>
        <taxon>Linnemannia</taxon>
    </lineage>
</organism>